<name>A0AAN9KMK8_CLITE</name>
<gene>
    <name evidence="13" type="ORF">RJT34_03652</name>
</gene>
<accession>A0AAN9KMK8</accession>
<evidence type="ECO:0000256" key="10">
    <source>
        <dbReference type="SAM" id="Phobius"/>
    </source>
</evidence>
<keyword evidence="14" id="KW-1185">Reference proteome</keyword>
<feature type="chain" id="PRO_5042947260" description="Bifunctional inhibitor/plant lipid transfer protein/seed storage helical domain-containing protein" evidence="11">
    <location>
        <begin position="24"/>
        <end position="191"/>
    </location>
</feature>
<dbReference type="GO" id="GO:0005886">
    <property type="term" value="C:plasma membrane"/>
    <property type="evidence" value="ECO:0007669"/>
    <property type="project" value="UniProtKB-SubCell"/>
</dbReference>
<reference evidence="13 14" key="1">
    <citation type="submission" date="2024-01" db="EMBL/GenBank/DDBJ databases">
        <title>The genomes of 5 underutilized Papilionoideae crops provide insights into root nodulation and disease resistance.</title>
        <authorList>
            <person name="Yuan L."/>
        </authorList>
    </citation>
    <scope>NUCLEOTIDE SEQUENCE [LARGE SCALE GENOMIC DNA]</scope>
    <source>
        <strain evidence="13">LY-2023</strain>
        <tissue evidence="13">Leaf</tissue>
    </source>
</reference>
<dbReference type="SMART" id="SM00499">
    <property type="entry name" value="AAI"/>
    <property type="match status" value="1"/>
</dbReference>
<dbReference type="GO" id="GO:0098552">
    <property type="term" value="C:side of membrane"/>
    <property type="evidence" value="ECO:0007669"/>
    <property type="project" value="UniProtKB-KW"/>
</dbReference>
<evidence type="ECO:0000256" key="2">
    <source>
        <dbReference type="ARBA" id="ARBA00009748"/>
    </source>
</evidence>
<feature type="transmembrane region" description="Helical" evidence="10">
    <location>
        <begin position="168"/>
        <end position="190"/>
    </location>
</feature>
<comment type="caution">
    <text evidence="13">The sequence shown here is derived from an EMBL/GenBank/DDBJ whole genome shotgun (WGS) entry which is preliminary data.</text>
</comment>
<dbReference type="SUPFAM" id="SSF47699">
    <property type="entry name" value="Bifunctional inhibitor/lipid-transfer protein/seed storage 2S albumin"/>
    <property type="match status" value="1"/>
</dbReference>
<keyword evidence="4" id="KW-0336">GPI-anchor</keyword>
<keyword evidence="7" id="KW-0325">Glycoprotein</keyword>
<sequence length="191" mass="20414">MGWKEAEALGLGLVFVMVGFARCDFNQDKAECGDKVIGLASCLPYVSGDSKTPTLDCCSGLKNVIDKSKKCLCILIKDRNEPDLGIAINVTLALHLPTACHTPTNITQCIDLLHLAPNSAEAKVFEGFDKALTNTSSSAPVPSASNATGRADRNTSSNKSSGGWGKRWLVAEVVCGILPFVFIIHLFFLLI</sequence>
<keyword evidence="5 11" id="KW-0732">Signal</keyword>
<evidence type="ECO:0000256" key="5">
    <source>
        <dbReference type="ARBA" id="ARBA00022729"/>
    </source>
</evidence>
<evidence type="ECO:0000256" key="11">
    <source>
        <dbReference type="SAM" id="SignalP"/>
    </source>
</evidence>
<feature type="signal peptide" evidence="11">
    <location>
        <begin position="1"/>
        <end position="23"/>
    </location>
</feature>
<dbReference type="CDD" id="cd00010">
    <property type="entry name" value="AAI_LTSS"/>
    <property type="match status" value="1"/>
</dbReference>
<evidence type="ECO:0000313" key="14">
    <source>
        <dbReference type="Proteomes" id="UP001359559"/>
    </source>
</evidence>
<dbReference type="FunFam" id="1.10.110.10:FF:000001">
    <property type="entry name" value="Bifunctional inhibitor/lipid-transfer protein/seed storage 2S albumin superfamily protein"/>
    <property type="match status" value="1"/>
</dbReference>
<organism evidence="13 14">
    <name type="scientific">Clitoria ternatea</name>
    <name type="common">Butterfly pea</name>
    <dbReference type="NCBI Taxonomy" id="43366"/>
    <lineage>
        <taxon>Eukaryota</taxon>
        <taxon>Viridiplantae</taxon>
        <taxon>Streptophyta</taxon>
        <taxon>Embryophyta</taxon>
        <taxon>Tracheophyta</taxon>
        <taxon>Spermatophyta</taxon>
        <taxon>Magnoliopsida</taxon>
        <taxon>eudicotyledons</taxon>
        <taxon>Gunneridae</taxon>
        <taxon>Pentapetalae</taxon>
        <taxon>rosids</taxon>
        <taxon>fabids</taxon>
        <taxon>Fabales</taxon>
        <taxon>Fabaceae</taxon>
        <taxon>Papilionoideae</taxon>
        <taxon>50 kb inversion clade</taxon>
        <taxon>NPAAA clade</taxon>
        <taxon>indigoferoid/millettioid clade</taxon>
        <taxon>Phaseoleae</taxon>
        <taxon>Clitoria</taxon>
    </lineage>
</organism>
<feature type="compositionally biased region" description="Low complexity" evidence="9">
    <location>
        <begin position="136"/>
        <end position="148"/>
    </location>
</feature>
<evidence type="ECO:0000259" key="12">
    <source>
        <dbReference type="SMART" id="SM00499"/>
    </source>
</evidence>
<dbReference type="Gene3D" id="1.10.110.10">
    <property type="entry name" value="Plant lipid-transfer and hydrophobic proteins"/>
    <property type="match status" value="1"/>
</dbReference>
<feature type="region of interest" description="Disordered" evidence="9">
    <location>
        <begin position="136"/>
        <end position="162"/>
    </location>
</feature>
<dbReference type="Pfam" id="PF14368">
    <property type="entry name" value="LTP_2"/>
    <property type="match status" value="1"/>
</dbReference>
<keyword evidence="3" id="KW-1003">Cell membrane</keyword>
<dbReference type="PRINTS" id="PR00382">
    <property type="entry name" value="LIPIDTRNSFER"/>
</dbReference>
<dbReference type="InterPro" id="IPR043325">
    <property type="entry name" value="LTSS"/>
</dbReference>
<evidence type="ECO:0000256" key="4">
    <source>
        <dbReference type="ARBA" id="ARBA00022622"/>
    </source>
</evidence>
<evidence type="ECO:0000256" key="9">
    <source>
        <dbReference type="SAM" id="MobiDB-lite"/>
    </source>
</evidence>
<dbReference type="PANTHER" id="PTHR33044">
    <property type="entry name" value="BIFUNCTIONAL INHIBITOR/LIPID-TRANSFER PROTEIN/SEED STORAGE 2S ALBUMIN SUPERFAMILY PROTEIN-RELATED"/>
    <property type="match status" value="1"/>
</dbReference>
<evidence type="ECO:0000256" key="7">
    <source>
        <dbReference type="ARBA" id="ARBA00023180"/>
    </source>
</evidence>
<keyword evidence="10" id="KW-0472">Membrane</keyword>
<comment type="similarity">
    <text evidence="2">Belongs to the plant LTP family.</text>
</comment>
<dbReference type="AlphaFoldDB" id="A0AAN9KMK8"/>
<comment type="subcellular location">
    <subcellularLocation>
        <location evidence="1">Cell membrane</location>
        <topology evidence="1">Lipid-anchor</topology>
        <topology evidence="1">GPI-anchor</topology>
    </subcellularLocation>
</comment>
<protein>
    <recommendedName>
        <fullName evidence="12">Bifunctional inhibitor/plant lipid transfer protein/seed storage helical domain-containing protein</fullName>
    </recommendedName>
</protein>
<keyword evidence="10" id="KW-1133">Transmembrane helix</keyword>
<feature type="domain" description="Bifunctional inhibitor/plant lipid transfer protein/seed storage helical" evidence="12">
    <location>
        <begin position="32"/>
        <end position="109"/>
    </location>
</feature>
<keyword evidence="10" id="KW-0812">Transmembrane</keyword>
<dbReference type="Proteomes" id="UP001359559">
    <property type="component" value="Unassembled WGS sequence"/>
</dbReference>
<evidence type="ECO:0000256" key="8">
    <source>
        <dbReference type="ARBA" id="ARBA00023288"/>
    </source>
</evidence>
<evidence type="ECO:0000256" key="6">
    <source>
        <dbReference type="ARBA" id="ARBA00023157"/>
    </source>
</evidence>
<dbReference type="InterPro" id="IPR000528">
    <property type="entry name" value="Plant_nsLTP"/>
</dbReference>
<dbReference type="InterPro" id="IPR016140">
    <property type="entry name" value="Bifunc_inhib/LTP/seed_store"/>
</dbReference>
<dbReference type="GO" id="GO:0006869">
    <property type="term" value="P:lipid transport"/>
    <property type="evidence" value="ECO:0007669"/>
    <property type="project" value="InterPro"/>
</dbReference>
<evidence type="ECO:0000313" key="13">
    <source>
        <dbReference type="EMBL" id="KAK7318943.1"/>
    </source>
</evidence>
<keyword evidence="6" id="KW-1015">Disulfide bond</keyword>
<dbReference type="GO" id="GO:0008289">
    <property type="term" value="F:lipid binding"/>
    <property type="evidence" value="ECO:0007669"/>
    <property type="project" value="InterPro"/>
</dbReference>
<dbReference type="EMBL" id="JAYKXN010000001">
    <property type="protein sequence ID" value="KAK7318943.1"/>
    <property type="molecule type" value="Genomic_DNA"/>
</dbReference>
<evidence type="ECO:0000256" key="1">
    <source>
        <dbReference type="ARBA" id="ARBA00004609"/>
    </source>
</evidence>
<proteinExistence type="inferred from homology"/>
<evidence type="ECO:0000256" key="3">
    <source>
        <dbReference type="ARBA" id="ARBA00022475"/>
    </source>
</evidence>
<dbReference type="InterPro" id="IPR036312">
    <property type="entry name" value="Bifun_inhib/LTP/seed_sf"/>
</dbReference>
<keyword evidence="8" id="KW-0449">Lipoprotein</keyword>